<dbReference type="SUPFAM" id="SSF48576">
    <property type="entry name" value="Terpenoid synthases"/>
    <property type="match status" value="1"/>
</dbReference>
<sequence length="104" mass="12093">MGSLGTFLRYPDDVYPLLKMKRAIEKAEKQIPPEPHWGFCYSMLHKVSRSFSLVIQQLGTDLRNAVCVFYLVLRALDTVDCHLRYIFLCHAPAANVILLWYYRG</sequence>
<evidence type="ECO:0008006" key="3">
    <source>
        <dbReference type="Google" id="ProtNLM"/>
    </source>
</evidence>
<dbReference type="AlphaFoldDB" id="A0A8S9J3Z9"/>
<dbReference type="PANTHER" id="PTHR11626:SF2">
    <property type="entry name" value="SQUALENE SYNTHASE"/>
    <property type="match status" value="1"/>
</dbReference>
<dbReference type="Pfam" id="PF00494">
    <property type="entry name" value="SQS_PSY"/>
    <property type="match status" value="1"/>
</dbReference>
<reference evidence="1" key="1">
    <citation type="submission" date="2019-12" db="EMBL/GenBank/DDBJ databases">
        <title>Genome sequencing and annotation of Brassica cretica.</title>
        <authorList>
            <person name="Studholme D.J."/>
            <person name="Sarris P.F."/>
        </authorList>
    </citation>
    <scope>NUCLEOTIDE SEQUENCE</scope>
    <source>
        <strain evidence="1">PFS-001/15</strain>
        <tissue evidence="1">Leaf</tissue>
    </source>
</reference>
<dbReference type="GO" id="GO:0045338">
    <property type="term" value="P:farnesyl diphosphate metabolic process"/>
    <property type="evidence" value="ECO:0007669"/>
    <property type="project" value="InterPro"/>
</dbReference>
<dbReference type="EMBL" id="QGKW02001660">
    <property type="protein sequence ID" value="KAF2576921.1"/>
    <property type="molecule type" value="Genomic_DNA"/>
</dbReference>
<name>A0A8S9J3Z9_BRACR</name>
<proteinExistence type="predicted"/>
<dbReference type="InterPro" id="IPR002060">
    <property type="entry name" value="Squ/phyt_synthse"/>
</dbReference>
<gene>
    <name evidence="1" type="ORF">F2Q68_00006463</name>
</gene>
<accession>A0A8S9J3Z9</accession>
<dbReference type="Gene3D" id="1.10.600.10">
    <property type="entry name" value="Farnesyl Diphosphate Synthase"/>
    <property type="match status" value="1"/>
</dbReference>
<organism evidence="1 2">
    <name type="scientific">Brassica cretica</name>
    <name type="common">Mustard</name>
    <dbReference type="NCBI Taxonomy" id="69181"/>
    <lineage>
        <taxon>Eukaryota</taxon>
        <taxon>Viridiplantae</taxon>
        <taxon>Streptophyta</taxon>
        <taxon>Embryophyta</taxon>
        <taxon>Tracheophyta</taxon>
        <taxon>Spermatophyta</taxon>
        <taxon>Magnoliopsida</taxon>
        <taxon>eudicotyledons</taxon>
        <taxon>Gunneridae</taxon>
        <taxon>Pentapetalae</taxon>
        <taxon>rosids</taxon>
        <taxon>malvids</taxon>
        <taxon>Brassicales</taxon>
        <taxon>Brassicaceae</taxon>
        <taxon>Brassiceae</taxon>
        <taxon>Brassica</taxon>
    </lineage>
</organism>
<dbReference type="GO" id="GO:0051996">
    <property type="term" value="F:squalene synthase [NAD(P)H] activity"/>
    <property type="evidence" value="ECO:0007669"/>
    <property type="project" value="InterPro"/>
</dbReference>
<dbReference type="InterPro" id="IPR008949">
    <property type="entry name" value="Isoprenoid_synthase_dom_sf"/>
</dbReference>
<protein>
    <recommendedName>
        <fullName evidence="3">Squalene synthase</fullName>
    </recommendedName>
</protein>
<evidence type="ECO:0000313" key="2">
    <source>
        <dbReference type="Proteomes" id="UP000712281"/>
    </source>
</evidence>
<dbReference type="Proteomes" id="UP000712281">
    <property type="component" value="Unassembled WGS sequence"/>
</dbReference>
<dbReference type="GO" id="GO:0005789">
    <property type="term" value="C:endoplasmic reticulum membrane"/>
    <property type="evidence" value="ECO:0007669"/>
    <property type="project" value="TreeGrafter"/>
</dbReference>
<evidence type="ECO:0000313" key="1">
    <source>
        <dbReference type="EMBL" id="KAF2576921.1"/>
    </source>
</evidence>
<comment type="caution">
    <text evidence="1">The sequence shown here is derived from an EMBL/GenBank/DDBJ whole genome shotgun (WGS) entry which is preliminary data.</text>
</comment>
<dbReference type="PANTHER" id="PTHR11626">
    <property type="entry name" value="FARNESYL-DIPHOSPHATE FARNESYLTRANSFERASE"/>
    <property type="match status" value="1"/>
</dbReference>
<dbReference type="InterPro" id="IPR044844">
    <property type="entry name" value="Trans_IPPS_euk-type"/>
</dbReference>